<dbReference type="GO" id="GO:0005524">
    <property type="term" value="F:ATP binding"/>
    <property type="evidence" value="ECO:0007669"/>
    <property type="project" value="UniProtKB-KW"/>
</dbReference>
<dbReference type="PANTHER" id="PTHR43311:SF1">
    <property type="entry name" value="GLUTAMYL-Q TRNA(ASP) SYNTHETASE"/>
    <property type="match status" value="1"/>
</dbReference>
<dbReference type="InterPro" id="IPR001412">
    <property type="entry name" value="aa-tRNA-synth_I_CS"/>
</dbReference>
<dbReference type="GO" id="GO:0005829">
    <property type="term" value="C:cytosol"/>
    <property type="evidence" value="ECO:0007669"/>
    <property type="project" value="TreeGrafter"/>
</dbReference>
<dbReference type="PANTHER" id="PTHR43311">
    <property type="entry name" value="GLUTAMATE--TRNA LIGASE"/>
    <property type="match status" value="1"/>
</dbReference>
<keyword evidence="1 7" id="KW-0436">Ligase</keyword>
<evidence type="ECO:0000256" key="7">
    <source>
        <dbReference type="RuleBase" id="RU363037"/>
    </source>
</evidence>
<dbReference type="RefSeq" id="WP_090205311.1">
    <property type="nucleotide sequence ID" value="NZ_FOZM01000001.1"/>
</dbReference>
<evidence type="ECO:0000259" key="8">
    <source>
        <dbReference type="Pfam" id="PF00749"/>
    </source>
</evidence>
<dbReference type="InterPro" id="IPR020058">
    <property type="entry name" value="Glu/Gln-tRNA-synth_Ib_cat-dom"/>
</dbReference>
<dbReference type="InterPro" id="IPR000924">
    <property type="entry name" value="Glu/Gln-tRNA-synth"/>
</dbReference>
<keyword evidence="10" id="KW-1185">Reference proteome</keyword>
<feature type="domain" description="Glutamyl/glutaminyl-tRNA synthetase class Ib catalytic" evidence="8">
    <location>
        <begin position="2"/>
        <end position="271"/>
    </location>
</feature>
<dbReference type="AlphaFoldDB" id="A0A1I6M565"/>
<keyword evidence="6 7" id="KW-0030">Aminoacyl-tRNA synthetase</keyword>
<dbReference type="EMBL" id="FOZM01000001">
    <property type="protein sequence ID" value="SFS10865.1"/>
    <property type="molecule type" value="Genomic_DNA"/>
</dbReference>
<accession>A0A1I6M565</accession>
<keyword evidence="3 7" id="KW-0547">Nucleotide-binding</keyword>
<evidence type="ECO:0000313" key="10">
    <source>
        <dbReference type="Proteomes" id="UP000198926"/>
    </source>
</evidence>
<keyword evidence="5 7" id="KW-0067">ATP-binding</keyword>
<evidence type="ECO:0000256" key="5">
    <source>
        <dbReference type="ARBA" id="ARBA00022840"/>
    </source>
</evidence>
<dbReference type="PROSITE" id="PS00178">
    <property type="entry name" value="AA_TRNA_LIGASE_I"/>
    <property type="match status" value="1"/>
</dbReference>
<dbReference type="SUPFAM" id="SSF52374">
    <property type="entry name" value="Nucleotidylyl transferase"/>
    <property type="match status" value="1"/>
</dbReference>
<comment type="similarity">
    <text evidence="7">Belongs to the class-I aminoacyl-tRNA synthetase family.</text>
</comment>
<evidence type="ECO:0000256" key="4">
    <source>
        <dbReference type="ARBA" id="ARBA00022833"/>
    </source>
</evidence>
<dbReference type="Pfam" id="PF00749">
    <property type="entry name" value="tRNA-synt_1c"/>
    <property type="match status" value="1"/>
</dbReference>
<evidence type="ECO:0000256" key="3">
    <source>
        <dbReference type="ARBA" id="ARBA00022741"/>
    </source>
</evidence>
<dbReference type="GO" id="GO:0004818">
    <property type="term" value="F:glutamate-tRNA ligase activity"/>
    <property type="evidence" value="ECO:0007669"/>
    <property type="project" value="TreeGrafter"/>
</dbReference>
<organism evidence="9 10">
    <name type="scientific">Yoonia litorea</name>
    <dbReference type="NCBI Taxonomy" id="1123755"/>
    <lineage>
        <taxon>Bacteria</taxon>
        <taxon>Pseudomonadati</taxon>
        <taxon>Pseudomonadota</taxon>
        <taxon>Alphaproteobacteria</taxon>
        <taxon>Rhodobacterales</taxon>
        <taxon>Paracoccaceae</taxon>
        <taxon>Yoonia</taxon>
    </lineage>
</organism>
<reference evidence="9 10" key="1">
    <citation type="submission" date="2016-10" db="EMBL/GenBank/DDBJ databases">
        <authorList>
            <person name="de Groot N.N."/>
        </authorList>
    </citation>
    <scope>NUCLEOTIDE SEQUENCE [LARGE SCALE GENOMIC DNA]</scope>
    <source>
        <strain evidence="9 10">DSM 29433</strain>
    </source>
</reference>
<keyword evidence="2" id="KW-0479">Metal-binding</keyword>
<protein>
    <submittedName>
        <fullName evidence="9">Glutamyl-Q tRNA(Asp) synthetase</fullName>
    </submittedName>
</protein>
<dbReference type="Gene3D" id="3.40.50.620">
    <property type="entry name" value="HUPs"/>
    <property type="match status" value="1"/>
</dbReference>
<dbReference type="STRING" id="1123755.SAMN05444714_1250"/>
<evidence type="ECO:0000256" key="2">
    <source>
        <dbReference type="ARBA" id="ARBA00022723"/>
    </source>
</evidence>
<dbReference type="NCBIfam" id="NF004315">
    <property type="entry name" value="PRK05710.1-4"/>
    <property type="match status" value="1"/>
</dbReference>
<evidence type="ECO:0000313" key="9">
    <source>
        <dbReference type="EMBL" id="SFS10865.1"/>
    </source>
</evidence>
<evidence type="ECO:0000256" key="6">
    <source>
        <dbReference type="ARBA" id="ARBA00023146"/>
    </source>
</evidence>
<evidence type="ECO:0000256" key="1">
    <source>
        <dbReference type="ARBA" id="ARBA00022598"/>
    </source>
</evidence>
<gene>
    <name evidence="9" type="ORF">SAMN05444714_1250</name>
</gene>
<dbReference type="InterPro" id="IPR049940">
    <property type="entry name" value="GluQ/Sye"/>
</dbReference>
<keyword evidence="4" id="KW-0862">Zinc</keyword>
<dbReference type="InterPro" id="IPR014729">
    <property type="entry name" value="Rossmann-like_a/b/a_fold"/>
</dbReference>
<proteinExistence type="inferred from homology"/>
<dbReference type="GO" id="GO:0006424">
    <property type="term" value="P:glutamyl-tRNA aminoacylation"/>
    <property type="evidence" value="ECO:0007669"/>
    <property type="project" value="TreeGrafter"/>
</dbReference>
<dbReference type="Proteomes" id="UP000198926">
    <property type="component" value="Unassembled WGS sequence"/>
</dbReference>
<sequence length="274" mass="30628">MKTRFAPSPTGPLHLGHAFSALTVWSHAQSLGGVALLRIEDTDSTRCKPEFEAAIFDDLKWLGLKWPEPVLRQSEHDDEYIAVLGKLAAKGLLYPCSCSRKDIIAAGARPGEDGFVYPGTCRKRPLGQRKPGDAIRLNVAKALSRIDDEMRYEETGAKAGLYRASVNMLTKRIGDPVLQRKETGDPAYHLACVHDDMRQEITHVVRGTDLQAFTPLHVLLQTLLGYRTPIYHHHGLILDEDGRRLAKIDKSKAISKYRAEGFSRSDIRTMIGFR</sequence>
<name>A0A1I6M565_9RHOB</name>
<keyword evidence="7" id="KW-0648">Protein biosynthesis</keyword>
<dbReference type="OrthoDB" id="9807503at2"/>
<dbReference type="PRINTS" id="PR00987">
    <property type="entry name" value="TRNASYNTHGLU"/>
</dbReference>